<protein>
    <submittedName>
        <fullName evidence="2">Uncharacterized protein</fullName>
    </submittedName>
</protein>
<reference evidence="2" key="1">
    <citation type="submission" date="2014-09" db="EMBL/GenBank/DDBJ databases">
        <authorList>
            <person name="Magalhaes I.L.F."/>
            <person name="Oliveira U."/>
            <person name="Santos F.R."/>
            <person name="Vidigal T.H.D.A."/>
            <person name="Brescovit A.D."/>
            <person name="Santos A.J."/>
        </authorList>
    </citation>
    <scope>NUCLEOTIDE SEQUENCE</scope>
    <source>
        <tissue evidence="2">Shoot tissue taken approximately 20 cm above the soil surface</tissue>
    </source>
</reference>
<sequence>MMNECQQFMYRIFYLQLFVNYLFQPNMKIMPFAALEKYILLVFIVECTCFLLPLLNCREIGKVLHFFFFACLNVSSPVKRNFGLFIFTCCPFRLHPSCIVV</sequence>
<keyword evidence="1" id="KW-0812">Transmembrane</keyword>
<keyword evidence="1" id="KW-1133">Transmembrane helix</keyword>
<accession>A0A0A9G153</accession>
<organism evidence="2">
    <name type="scientific">Arundo donax</name>
    <name type="common">Giant reed</name>
    <name type="synonym">Donax arundinaceus</name>
    <dbReference type="NCBI Taxonomy" id="35708"/>
    <lineage>
        <taxon>Eukaryota</taxon>
        <taxon>Viridiplantae</taxon>
        <taxon>Streptophyta</taxon>
        <taxon>Embryophyta</taxon>
        <taxon>Tracheophyta</taxon>
        <taxon>Spermatophyta</taxon>
        <taxon>Magnoliopsida</taxon>
        <taxon>Liliopsida</taxon>
        <taxon>Poales</taxon>
        <taxon>Poaceae</taxon>
        <taxon>PACMAD clade</taxon>
        <taxon>Arundinoideae</taxon>
        <taxon>Arundineae</taxon>
        <taxon>Arundo</taxon>
    </lineage>
</organism>
<keyword evidence="1" id="KW-0472">Membrane</keyword>
<dbReference type="EMBL" id="GBRH01214901">
    <property type="protein sequence ID" value="JAD82994.1"/>
    <property type="molecule type" value="Transcribed_RNA"/>
</dbReference>
<proteinExistence type="predicted"/>
<name>A0A0A9G153_ARUDO</name>
<evidence type="ECO:0000313" key="2">
    <source>
        <dbReference type="EMBL" id="JAE16266.1"/>
    </source>
</evidence>
<evidence type="ECO:0000256" key="1">
    <source>
        <dbReference type="SAM" id="Phobius"/>
    </source>
</evidence>
<feature type="transmembrane region" description="Helical" evidence="1">
    <location>
        <begin position="12"/>
        <end position="32"/>
    </location>
</feature>
<reference evidence="2" key="2">
    <citation type="journal article" date="2015" name="Data Brief">
        <title>Shoot transcriptome of the giant reed, Arundo donax.</title>
        <authorList>
            <person name="Barrero R.A."/>
            <person name="Guerrero F.D."/>
            <person name="Moolhuijzen P."/>
            <person name="Goolsby J.A."/>
            <person name="Tidwell J."/>
            <person name="Bellgard S.E."/>
            <person name="Bellgard M.I."/>
        </authorList>
    </citation>
    <scope>NUCLEOTIDE SEQUENCE</scope>
    <source>
        <tissue evidence="2">Shoot tissue taken approximately 20 cm above the soil surface</tissue>
    </source>
</reference>
<feature type="transmembrane region" description="Helical" evidence="1">
    <location>
        <begin position="38"/>
        <end position="55"/>
    </location>
</feature>
<dbReference type="AlphaFoldDB" id="A0A0A9G153"/>
<dbReference type="EMBL" id="GBRH01181630">
    <property type="protein sequence ID" value="JAE16266.1"/>
    <property type="molecule type" value="Transcribed_RNA"/>
</dbReference>